<accession>A0ABN3XBB2</accession>
<reference evidence="1 2" key="1">
    <citation type="journal article" date="2019" name="Int. J. Syst. Evol. Microbiol.">
        <title>The Global Catalogue of Microorganisms (GCM) 10K type strain sequencing project: providing services to taxonomists for standard genome sequencing and annotation.</title>
        <authorList>
            <consortium name="The Broad Institute Genomics Platform"/>
            <consortium name="The Broad Institute Genome Sequencing Center for Infectious Disease"/>
            <person name="Wu L."/>
            <person name="Ma J."/>
        </authorList>
    </citation>
    <scope>NUCLEOTIDE SEQUENCE [LARGE SCALE GENOMIC DNA]</scope>
    <source>
        <strain evidence="1 2">JCM 9088</strain>
    </source>
</reference>
<organism evidence="1 2">
    <name type="scientific">Streptomyces enissocaesilis</name>
    <dbReference type="NCBI Taxonomy" id="332589"/>
    <lineage>
        <taxon>Bacteria</taxon>
        <taxon>Bacillati</taxon>
        <taxon>Actinomycetota</taxon>
        <taxon>Actinomycetes</taxon>
        <taxon>Kitasatosporales</taxon>
        <taxon>Streptomycetaceae</taxon>
        <taxon>Streptomyces</taxon>
        <taxon>Streptomyces rochei group</taxon>
    </lineage>
</organism>
<dbReference type="RefSeq" id="WP_344496218.1">
    <property type="nucleotide sequence ID" value="NZ_BAAAUD010000036.1"/>
</dbReference>
<proteinExistence type="predicted"/>
<name>A0ABN3XBB2_9ACTN</name>
<evidence type="ECO:0000313" key="2">
    <source>
        <dbReference type="Proteomes" id="UP001500403"/>
    </source>
</evidence>
<dbReference type="EMBL" id="BAAAUD010000036">
    <property type="protein sequence ID" value="GAA2947230.1"/>
    <property type="molecule type" value="Genomic_DNA"/>
</dbReference>
<dbReference type="SUPFAM" id="SSF51338">
    <property type="entry name" value="Composite domain of metallo-dependent hydrolases"/>
    <property type="match status" value="1"/>
</dbReference>
<dbReference type="InterPro" id="IPR011059">
    <property type="entry name" value="Metal-dep_hydrolase_composite"/>
</dbReference>
<dbReference type="Proteomes" id="UP001500403">
    <property type="component" value="Unassembled WGS sequence"/>
</dbReference>
<gene>
    <name evidence="1" type="ORF">GCM10010446_35570</name>
</gene>
<evidence type="ECO:0000313" key="1">
    <source>
        <dbReference type="EMBL" id="GAA2947230.1"/>
    </source>
</evidence>
<sequence length="217" mass="21838">MLTIHAADLVVPVGAEPIARGAVAVDGTTVVALGPYEDVAAARPAARVRRWPGVLTPGLRNDRGGFLLEHAYFPEDPGESDALGPGPLTGDALAALRMTEARRGNSARRCTQKLLAHGVVAVTGPLGIAAVRQAVRRAGLAVGGGVADDAPATASGAGLDPLAGGAPLASVVAHPLAVGSRADLAVFDVPDEAALRARGTGTCVATVLGGRLVHRRR</sequence>
<evidence type="ECO:0008006" key="3">
    <source>
        <dbReference type="Google" id="ProtNLM"/>
    </source>
</evidence>
<protein>
    <recommendedName>
        <fullName evidence="3">Amidohydrolase-related domain-containing protein</fullName>
    </recommendedName>
</protein>
<keyword evidence="2" id="KW-1185">Reference proteome</keyword>
<comment type="caution">
    <text evidence="1">The sequence shown here is derived from an EMBL/GenBank/DDBJ whole genome shotgun (WGS) entry which is preliminary data.</text>
</comment>